<sequence length="72" mass="7743">MSDMDGASAVVIAFWNCSVSAAMAGEHVCREERITSCTSSPAVQELRVLQGCHSMKSSFFLGPFRIKGAELC</sequence>
<evidence type="ECO:0000313" key="1">
    <source>
        <dbReference type="EMBL" id="PTQ30018.1"/>
    </source>
</evidence>
<dbReference type="OrthoDB" id="10500167at2759"/>
<proteinExistence type="predicted"/>
<gene>
    <name evidence="1" type="ORF">MARPO_0131s0017</name>
</gene>
<protein>
    <submittedName>
        <fullName evidence="1">Uncharacterized protein</fullName>
    </submittedName>
</protein>
<keyword evidence="2" id="KW-1185">Reference proteome</keyword>
<accession>A0A2R6W832</accession>
<reference evidence="2" key="1">
    <citation type="journal article" date="2017" name="Cell">
        <title>Insights into land plant evolution garnered from the Marchantia polymorpha genome.</title>
        <authorList>
            <person name="Bowman J.L."/>
            <person name="Kohchi T."/>
            <person name="Yamato K.T."/>
            <person name="Jenkins J."/>
            <person name="Shu S."/>
            <person name="Ishizaki K."/>
            <person name="Yamaoka S."/>
            <person name="Nishihama R."/>
            <person name="Nakamura Y."/>
            <person name="Berger F."/>
            <person name="Adam C."/>
            <person name="Aki S.S."/>
            <person name="Althoff F."/>
            <person name="Araki T."/>
            <person name="Arteaga-Vazquez M.A."/>
            <person name="Balasubrmanian S."/>
            <person name="Barry K."/>
            <person name="Bauer D."/>
            <person name="Boehm C.R."/>
            <person name="Briginshaw L."/>
            <person name="Caballero-Perez J."/>
            <person name="Catarino B."/>
            <person name="Chen F."/>
            <person name="Chiyoda S."/>
            <person name="Chovatia M."/>
            <person name="Davies K.M."/>
            <person name="Delmans M."/>
            <person name="Demura T."/>
            <person name="Dierschke T."/>
            <person name="Dolan L."/>
            <person name="Dorantes-Acosta A.E."/>
            <person name="Eklund D.M."/>
            <person name="Florent S.N."/>
            <person name="Flores-Sandoval E."/>
            <person name="Fujiyama A."/>
            <person name="Fukuzawa H."/>
            <person name="Galik B."/>
            <person name="Grimanelli D."/>
            <person name="Grimwood J."/>
            <person name="Grossniklaus U."/>
            <person name="Hamada T."/>
            <person name="Haseloff J."/>
            <person name="Hetherington A.J."/>
            <person name="Higo A."/>
            <person name="Hirakawa Y."/>
            <person name="Hundley H.N."/>
            <person name="Ikeda Y."/>
            <person name="Inoue K."/>
            <person name="Inoue S.I."/>
            <person name="Ishida S."/>
            <person name="Jia Q."/>
            <person name="Kakita M."/>
            <person name="Kanazawa T."/>
            <person name="Kawai Y."/>
            <person name="Kawashima T."/>
            <person name="Kennedy M."/>
            <person name="Kinose K."/>
            <person name="Kinoshita T."/>
            <person name="Kohara Y."/>
            <person name="Koide E."/>
            <person name="Komatsu K."/>
            <person name="Kopischke S."/>
            <person name="Kubo M."/>
            <person name="Kyozuka J."/>
            <person name="Lagercrantz U."/>
            <person name="Lin S.S."/>
            <person name="Lindquist E."/>
            <person name="Lipzen A.M."/>
            <person name="Lu C.W."/>
            <person name="De Luna E."/>
            <person name="Martienssen R.A."/>
            <person name="Minamino N."/>
            <person name="Mizutani M."/>
            <person name="Mizutani M."/>
            <person name="Mochizuki N."/>
            <person name="Monte I."/>
            <person name="Mosher R."/>
            <person name="Nagasaki H."/>
            <person name="Nakagami H."/>
            <person name="Naramoto S."/>
            <person name="Nishitani K."/>
            <person name="Ohtani M."/>
            <person name="Okamoto T."/>
            <person name="Okumura M."/>
            <person name="Phillips J."/>
            <person name="Pollak B."/>
            <person name="Reinders A."/>
            <person name="Rovekamp M."/>
            <person name="Sano R."/>
            <person name="Sawa S."/>
            <person name="Schmid M.W."/>
            <person name="Shirakawa M."/>
            <person name="Solano R."/>
            <person name="Spunde A."/>
            <person name="Suetsugu N."/>
            <person name="Sugano S."/>
            <person name="Sugiyama A."/>
            <person name="Sun R."/>
            <person name="Suzuki Y."/>
            <person name="Takenaka M."/>
            <person name="Takezawa D."/>
            <person name="Tomogane H."/>
            <person name="Tsuzuki M."/>
            <person name="Ueda T."/>
            <person name="Umeda M."/>
            <person name="Ward J.M."/>
            <person name="Watanabe Y."/>
            <person name="Yazaki K."/>
            <person name="Yokoyama R."/>
            <person name="Yoshitake Y."/>
            <person name="Yotsui I."/>
            <person name="Zachgo S."/>
            <person name="Schmutz J."/>
        </authorList>
    </citation>
    <scope>NUCLEOTIDE SEQUENCE [LARGE SCALE GENOMIC DNA]</scope>
    <source>
        <strain evidence="2">Tak-1</strain>
    </source>
</reference>
<dbReference type="EMBL" id="KZ772803">
    <property type="protein sequence ID" value="PTQ30018.1"/>
    <property type="molecule type" value="Genomic_DNA"/>
</dbReference>
<dbReference type="Proteomes" id="UP000244005">
    <property type="component" value="Unassembled WGS sequence"/>
</dbReference>
<name>A0A2R6W832_MARPO</name>
<evidence type="ECO:0000313" key="2">
    <source>
        <dbReference type="Proteomes" id="UP000244005"/>
    </source>
</evidence>
<organism evidence="1 2">
    <name type="scientific">Marchantia polymorpha</name>
    <name type="common">Common liverwort</name>
    <name type="synonym">Marchantia aquatica</name>
    <dbReference type="NCBI Taxonomy" id="3197"/>
    <lineage>
        <taxon>Eukaryota</taxon>
        <taxon>Viridiplantae</taxon>
        <taxon>Streptophyta</taxon>
        <taxon>Embryophyta</taxon>
        <taxon>Marchantiophyta</taxon>
        <taxon>Marchantiopsida</taxon>
        <taxon>Marchantiidae</taxon>
        <taxon>Marchantiales</taxon>
        <taxon>Marchantiaceae</taxon>
        <taxon>Marchantia</taxon>
    </lineage>
</organism>
<dbReference type="AlphaFoldDB" id="A0A2R6W832"/>
<dbReference type="Gramene" id="Mp8g18870.1">
    <property type="protein sequence ID" value="Mp8g18870.1.cds1"/>
    <property type="gene ID" value="Mp8g18870"/>
</dbReference>